<sequence length="228" mass="25387">MSLSFPAKVATGTLVGGTAAAGGLYFHKGTSKPQTHLIKDLLATKHPQKRLISKSTDGSEAAWRAVWKSYREAYKDKKSNPFSLTSSQLKVEGAEVNAPSEFRDGCKSISLERVVDESDERYQAILSYCTRATLVSDLISETAGKTLLQKGNDFANNQDWKAVWSPYKEANKGLDQDAWNIGNWSSNKDSINVPEAFVTKCEEKSKVEEYKLDQPNYLEVLKYCTKSE</sequence>
<dbReference type="Proteomes" id="UP000008637">
    <property type="component" value="Chromosome"/>
</dbReference>
<proteinExistence type="predicted"/>
<protein>
    <submittedName>
        <fullName evidence="1">Uncharacterized protein</fullName>
    </submittedName>
</protein>
<keyword evidence="2" id="KW-1185">Reference proteome</keyword>
<gene>
    <name evidence="1" type="ordered locus">HF1_02520</name>
</gene>
<dbReference type="EMBL" id="FR773153">
    <property type="protein sequence ID" value="CBY92260.1"/>
    <property type="molecule type" value="Genomic_DNA"/>
</dbReference>
<evidence type="ECO:0000313" key="2">
    <source>
        <dbReference type="Proteomes" id="UP000008637"/>
    </source>
</evidence>
<evidence type="ECO:0000313" key="1">
    <source>
        <dbReference type="EMBL" id="CBY92260.1"/>
    </source>
</evidence>
<dbReference type="KEGG" id="mha:HF1_02520"/>
<name>E8ZKU4_MYCHL</name>
<dbReference type="AlphaFoldDB" id="E8ZKU4"/>
<dbReference type="HOGENOM" id="CLU_098620_0_0_14"/>
<organism evidence="1 2">
    <name type="scientific">Mycoplasma haemofelis (strain Langford 1)</name>
    <name type="common">Haemobartonella felis</name>
    <dbReference type="NCBI Taxonomy" id="941640"/>
    <lineage>
        <taxon>Bacteria</taxon>
        <taxon>Bacillati</taxon>
        <taxon>Mycoplasmatota</taxon>
        <taxon>Mollicutes</taxon>
        <taxon>Mycoplasmataceae</taxon>
        <taxon>Mycoplasma</taxon>
    </lineage>
</organism>
<accession>E8ZKU4</accession>
<reference evidence="1 2" key="1">
    <citation type="journal article" date="2011" name="J. Bacteriol.">
        <title>Complete genome sequence of Mycoplasma haemofelis, a hemotropic mycoplasma.</title>
        <authorList>
            <person name="Barker E.N."/>
            <person name="Helps C.R."/>
            <person name="Peters I.R."/>
            <person name="Darby A.C."/>
            <person name="Radford A.D."/>
            <person name="Tasker S."/>
        </authorList>
    </citation>
    <scope>NUCLEOTIDE SEQUENCE [LARGE SCALE GENOMIC DNA]</scope>
    <source>
        <strain evidence="1 2">Langford 1</strain>
    </source>
</reference>